<proteinExistence type="predicted"/>
<reference evidence="1" key="2">
    <citation type="journal article" date="2015" name="Fish Shellfish Immunol.">
        <title>Early steps in the European eel (Anguilla anguilla)-Vibrio vulnificus interaction in the gills: Role of the RtxA13 toxin.</title>
        <authorList>
            <person name="Callol A."/>
            <person name="Pajuelo D."/>
            <person name="Ebbesson L."/>
            <person name="Teles M."/>
            <person name="MacKenzie S."/>
            <person name="Amaro C."/>
        </authorList>
    </citation>
    <scope>NUCLEOTIDE SEQUENCE</scope>
</reference>
<organism evidence="1">
    <name type="scientific">Anguilla anguilla</name>
    <name type="common">European freshwater eel</name>
    <name type="synonym">Muraena anguilla</name>
    <dbReference type="NCBI Taxonomy" id="7936"/>
    <lineage>
        <taxon>Eukaryota</taxon>
        <taxon>Metazoa</taxon>
        <taxon>Chordata</taxon>
        <taxon>Craniata</taxon>
        <taxon>Vertebrata</taxon>
        <taxon>Euteleostomi</taxon>
        <taxon>Actinopterygii</taxon>
        <taxon>Neopterygii</taxon>
        <taxon>Teleostei</taxon>
        <taxon>Anguilliformes</taxon>
        <taxon>Anguillidae</taxon>
        <taxon>Anguilla</taxon>
    </lineage>
</organism>
<sequence>MNSSSQEYFILAA</sequence>
<protein>
    <submittedName>
        <fullName evidence="1">Uncharacterized protein</fullName>
    </submittedName>
</protein>
<evidence type="ECO:0000313" key="1">
    <source>
        <dbReference type="EMBL" id="JAH12461.1"/>
    </source>
</evidence>
<name>A0A0E9Q6F2_ANGAN</name>
<reference evidence="1" key="1">
    <citation type="submission" date="2014-11" db="EMBL/GenBank/DDBJ databases">
        <authorList>
            <person name="Amaro Gonzalez C."/>
        </authorList>
    </citation>
    <scope>NUCLEOTIDE SEQUENCE</scope>
</reference>
<dbReference type="EMBL" id="GBXM01096116">
    <property type="protein sequence ID" value="JAH12461.1"/>
    <property type="molecule type" value="Transcribed_RNA"/>
</dbReference>
<accession>A0A0E9Q6F2</accession>